<keyword evidence="1" id="KW-0472">Membrane</keyword>
<keyword evidence="1" id="KW-1133">Transmembrane helix</keyword>
<protein>
    <submittedName>
        <fullName evidence="2">Uncharacterized protein</fullName>
    </submittedName>
</protein>
<accession>A0A3N0BRW8</accession>
<feature type="transmembrane region" description="Helical" evidence="1">
    <location>
        <begin position="7"/>
        <end position="28"/>
    </location>
</feature>
<reference evidence="2 3" key="1">
    <citation type="submission" date="2018-10" db="EMBL/GenBank/DDBJ databases">
        <title>Genome sequencing of Arthrobacter oryzae TNB02.</title>
        <authorList>
            <person name="Cho Y.-J."/>
            <person name="Cho A."/>
            <person name="Kim O.-S."/>
        </authorList>
    </citation>
    <scope>NUCLEOTIDE SEQUENCE [LARGE SCALE GENOMIC DNA]</scope>
    <source>
        <strain evidence="2 3">TNB02</strain>
    </source>
</reference>
<gene>
    <name evidence="2" type="ORF">D7003_14965</name>
</gene>
<evidence type="ECO:0000313" key="3">
    <source>
        <dbReference type="Proteomes" id="UP000273807"/>
    </source>
</evidence>
<comment type="caution">
    <text evidence="2">The sequence shown here is derived from an EMBL/GenBank/DDBJ whole genome shotgun (WGS) entry which is preliminary data.</text>
</comment>
<feature type="transmembrane region" description="Helical" evidence="1">
    <location>
        <begin position="48"/>
        <end position="75"/>
    </location>
</feature>
<proteinExistence type="predicted"/>
<dbReference type="PROSITE" id="PS51257">
    <property type="entry name" value="PROKAR_LIPOPROTEIN"/>
    <property type="match status" value="1"/>
</dbReference>
<keyword evidence="3" id="KW-1185">Reference proteome</keyword>
<feature type="transmembrane region" description="Helical" evidence="1">
    <location>
        <begin position="115"/>
        <end position="134"/>
    </location>
</feature>
<feature type="transmembrane region" description="Helical" evidence="1">
    <location>
        <begin position="87"/>
        <end position="109"/>
    </location>
</feature>
<sequence length="153" mass="15345">MPLLVRAVFTGAVLGACIGGGISTFSTIQSVLYPEQFGLWGMNGGQIFFMAILGLVVGAVAGLATSAGSVAALWIDARTSLAVVLPRALTAGSGAAAVTAVYTGIAFHVLGATGLALAGLGAGFATVAGLLAAFHTRRLVRRDNSTGRRRGAR</sequence>
<dbReference type="EMBL" id="RBED01000119">
    <property type="protein sequence ID" value="RNL51795.1"/>
    <property type="molecule type" value="Genomic_DNA"/>
</dbReference>
<name>A0A3N0BRW8_9MICC</name>
<evidence type="ECO:0000313" key="2">
    <source>
        <dbReference type="EMBL" id="RNL51795.1"/>
    </source>
</evidence>
<dbReference type="AlphaFoldDB" id="A0A3N0BRW8"/>
<dbReference type="Proteomes" id="UP000273807">
    <property type="component" value="Unassembled WGS sequence"/>
</dbReference>
<keyword evidence="1" id="KW-0812">Transmembrane</keyword>
<organism evidence="2 3">
    <name type="scientific">Arthrobacter oryzae</name>
    <dbReference type="NCBI Taxonomy" id="409290"/>
    <lineage>
        <taxon>Bacteria</taxon>
        <taxon>Bacillati</taxon>
        <taxon>Actinomycetota</taxon>
        <taxon>Actinomycetes</taxon>
        <taxon>Micrococcales</taxon>
        <taxon>Micrococcaceae</taxon>
        <taxon>Arthrobacter</taxon>
    </lineage>
</organism>
<evidence type="ECO:0000256" key="1">
    <source>
        <dbReference type="SAM" id="Phobius"/>
    </source>
</evidence>